<keyword evidence="2" id="KW-1133">Transmembrane helix</keyword>
<dbReference type="Proteomes" id="UP000255110">
    <property type="component" value="Unassembled WGS sequence"/>
</dbReference>
<proteinExistence type="predicted"/>
<evidence type="ECO:0000256" key="1">
    <source>
        <dbReference type="SAM" id="MobiDB-lite"/>
    </source>
</evidence>
<accession>A0A378L7H3</accession>
<name>A0A378L7H3_9GAMM</name>
<dbReference type="Proteomes" id="UP000054820">
    <property type="component" value="Unassembled WGS sequence"/>
</dbReference>
<feature type="transmembrane region" description="Helical" evidence="2">
    <location>
        <begin position="72"/>
        <end position="91"/>
    </location>
</feature>
<gene>
    <name evidence="3" type="ORF">Lstg_2308</name>
    <name evidence="4" type="ORF">NCTC11991_00883</name>
</gene>
<evidence type="ECO:0000313" key="3">
    <source>
        <dbReference type="EMBL" id="KTD76215.1"/>
    </source>
</evidence>
<reference evidence="4 6" key="2">
    <citation type="submission" date="2018-06" db="EMBL/GenBank/DDBJ databases">
        <authorList>
            <consortium name="Pathogen Informatics"/>
            <person name="Doyle S."/>
        </authorList>
    </citation>
    <scope>NUCLEOTIDE SEQUENCE [LARGE SCALE GENOMIC DNA]</scope>
    <source>
        <strain evidence="4 6">NCTC11991</strain>
    </source>
</reference>
<feature type="transmembrane region" description="Helical" evidence="2">
    <location>
        <begin position="37"/>
        <end position="66"/>
    </location>
</feature>
<evidence type="ECO:0000313" key="6">
    <source>
        <dbReference type="Proteomes" id="UP000255110"/>
    </source>
</evidence>
<keyword evidence="2" id="KW-0812">Transmembrane</keyword>
<dbReference type="EMBL" id="LNYZ01000017">
    <property type="protein sequence ID" value="KTD76215.1"/>
    <property type="molecule type" value="Genomic_DNA"/>
</dbReference>
<evidence type="ECO:0000313" key="5">
    <source>
        <dbReference type="Proteomes" id="UP000054820"/>
    </source>
</evidence>
<dbReference type="AlphaFoldDB" id="A0A378L7H3"/>
<reference evidence="3 5" key="1">
    <citation type="submission" date="2015-11" db="EMBL/GenBank/DDBJ databases">
        <title>Genomic analysis of 38 Legionella species identifies large and diverse effector repertoires.</title>
        <authorList>
            <person name="Burstein D."/>
            <person name="Amaro F."/>
            <person name="Zusman T."/>
            <person name="Lifshitz Z."/>
            <person name="Cohen O."/>
            <person name="Gilbert J.A."/>
            <person name="Pupko T."/>
            <person name="Shuman H.A."/>
            <person name="Segal G."/>
        </authorList>
    </citation>
    <scope>NUCLEOTIDE SEQUENCE [LARGE SCALE GENOMIC DNA]</scope>
    <source>
        <strain evidence="3 5">SC-18-C9</strain>
    </source>
</reference>
<dbReference type="OrthoDB" id="5657202at2"/>
<dbReference type="EMBL" id="UGOY01000001">
    <property type="protein sequence ID" value="STY22300.1"/>
    <property type="molecule type" value="Genomic_DNA"/>
</dbReference>
<keyword evidence="2" id="KW-0472">Membrane</keyword>
<evidence type="ECO:0008006" key="7">
    <source>
        <dbReference type="Google" id="ProtNLM"/>
    </source>
</evidence>
<dbReference type="RefSeq" id="WP_058477859.1">
    <property type="nucleotide sequence ID" value="NZ_CAAAIO010000031.1"/>
</dbReference>
<organism evidence="4 6">
    <name type="scientific">Legionella steigerwaltii</name>
    <dbReference type="NCBI Taxonomy" id="460"/>
    <lineage>
        <taxon>Bacteria</taxon>
        <taxon>Pseudomonadati</taxon>
        <taxon>Pseudomonadota</taxon>
        <taxon>Gammaproteobacteria</taxon>
        <taxon>Legionellales</taxon>
        <taxon>Legionellaceae</taxon>
        <taxon>Legionella</taxon>
    </lineage>
</organism>
<protein>
    <recommendedName>
        <fullName evidence="7">Transmembrane protein</fullName>
    </recommendedName>
</protein>
<sequence length="143" mass="16083">MEALKQLEALVAAKISVFKAVWYLIRLEARLAGLSVFPLLLNVCMLFVVLITVWLTAMFLIGYFAFWASHRFLLSISLVLLLNVGCLLGLLKYLSYNLKSMSFPKTREYFSQKSVEHEQLEKTDTGTNCAGGQDVAIPEKQSS</sequence>
<evidence type="ECO:0000256" key="2">
    <source>
        <dbReference type="SAM" id="Phobius"/>
    </source>
</evidence>
<feature type="transmembrane region" description="Helical" evidence="2">
    <location>
        <begin position="6"/>
        <end position="25"/>
    </location>
</feature>
<evidence type="ECO:0000313" key="4">
    <source>
        <dbReference type="EMBL" id="STY22300.1"/>
    </source>
</evidence>
<feature type="region of interest" description="Disordered" evidence="1">
    <location>
        <begin position="121"/>
        <end position="143"/>
    </location>
</feature>
<keyword evidence="5" id="KW-1185">Reference proteome</keyword>